<evidence type="ECO:0000256" key="1">
    <source>
        <dbReference type="ARBA" id="ARBA00006739"/>
    </source>
</evidence>
<accession>A0A9X7QJW2</accession>
<dbReference type="Proteomes" id="UP000321735">
    <property type="component" value="Chromosome"/>
</dbReference>
<organism evidence="3 4">
    <name type="scientific">Bacillus cereus</name>
    <dbReference type="NCBI Taxonomy" id="1396"/>
    <lineage>
        <taxon>Bacteria</taxon>
        <taxon>Bacillati</taxon>
        <taxon>Bacillota</taxon>
        <taxon>Bacilli</taxon>
        <taxon>Bacillales</taxon>
        <taxon>Bacillaceae</taxon>
        <taxon>Bacillus</taxon>
        <taxon>Bacillus cereus group</taxon>
    </lineage>
</organism>
<gene>
    <name evidence="3" type="ORF">D0437_12250</name>
</gene>
<dbReference type="InterPro" id="IPR029044">
    <property type="entry name" value="Nucleotide-diphossugar_trans"/>
</dbReference>
<name>A0A9X7QJW2_BACCE</name>
<dbReference type="PANTHER" id="PTHR22916">
    <property type="entry name" value="GLYCOSYLTRANSFERASE"/>
    <property type="match status" value="1"/>
</dbReference>
<reference evidence="3 4" key="1">
    <citation type="journal article" date="2019" name="Ecotoxicol. Environ. Saf.">
        <title>Microbial characterization of heavy metal resistant bacterial strains isolated from an electroplating wastewater treatment plant.</title>
        <authorList>
            <person name="Cai X."/>
            <person name="Zheng X."/>
            <person name="Zhang D."/>
            <person name="Iqbal W."/>
            <person name="Liu C."/>
            <person name="Yang B."/>
            <person name="Zhao X."/>
            <person name="Lu X."/>
            <person name="Mao Y."/>
        </authorList>
    </citation>
    <scope>NUCLEOTIDE SEQUENCE [LARGE SCALE GENOMIC DNA]</scope>
    <source>
        <strain evidence="3 4">Co1-1</strain>
    </source>
</reference>
<proteinExistence type="inferred from homology"/>
<evidence type="ECO:0000313" key="4">
    <source>
        <dbReference type="Proteomes" id="UP000321735"/>
    </source>
</evidence>
<dbReference type="PANTHER" id="PTHR22916:SF3">
    <property type="entry name" value="UDP-GLCNAC:BETAGAL BETA-1,3-N-ACETYLGLUCOSAMINYLTRANSFERASE-LIKE PROTEIN 1"/>
    <property type="match status" value="1"/>
</dbReference>
<dbReference type="SUPFAM" id="SSF53448">
    <property type="entry name" value="Nucleotide-diphospho-sugar transferases"/>
    <property type="match status" value="1"/>
</dbReference>
<dbReference type="Pfam" id="PF00535">
    <property type="entry name" value="Glycos_transf_2"/>
    <property type="match status" value="1"/>
</dbReference>
<protein>
    <submittedName>
        <fullName evidence="3">Glycosyltransferase</fullName>
    </submittedName>
</protein>
<evidence type="ECO:0000313" key="3">
    <source>
        <dbReference type="EMBL" id="QDZ73825.1"/>
    </source>
</evidence>
<dbReference type="EMBL" id="CP031778">
    <property type="protein sequence ID" value="QDZ73825.1"/>
    <property type="molecule type" value="Genomic_DNA"/>
</dbReference>
<dbReference type="AlphaFoldDB" id="A0A9X7QJW2"/>
<comment type="similarity">
    <text evidence="1">Belongs to the glycosyltransferase 2 family.</text>
</comment>
<sequence>MLKNQMPLVSILIPTYNRPTYFEITLESAINQTYKNIEIIVTDDSTNNETYNCIQPYLKKYNNIFYYKNSTVIGGPHNFINAYEKSNGEYVNFLMDDDIFHPNKIEKMLSYFLEDYTHKITLVTSYRSYIDENGDSIPDTIHNQRRFQQTTVVDGKEAGDSIIAEFNWIGEPTTPLFRKVDLTESFGVFSDRLYRSGVDIAAWLNLLSKGNLIYIPEPLSKLRLHKKNISKSPEMIVNALQDLMHLLFHAKKFYFLQERDTYRLALKNIYKLLWLRKNQMQVTEEQDQEINYYILLFRKLLNYYIERGEE</sequence>
<dbReference type="GO" id="GO:0016758">
    <property type="term" value="F:hexosyltransferase activity"/>
    <property type="evidence" value="ECO:0007669"/>
    <property type="project" value="UniProtKB-ARBA"/>
</dbReference>
<feature type="domain" description="Glycosyltransferase 2-like" evidence="2">
    <location>
        <begin position="10"/>
        <end position="147"/>
    </location>
</feature>
<evidence type="ECO:0000259" key="2">
    <source>
        <dbReference type="Pfam" id="PF00535"/>
    </source>
</evidence>
<dbReference type="InterPro" id="IPR001173">
    <property type="entry name" value="Glyco_trans_2-like"/>
</dbReference>
<dbReference type="RefSeq" id="WP_208743389.1">
    <property type="nucleotide sequence ID" value="NZ_CP031778.1"/>
</dbReference>
<dbReference type="Gene3D" id="3.90.550.10">
    <property type="entry name" value="Spore Coat Polysaccharide Biosynthesis Protein SpsA, Chain A"/>
    <property type="match status" value="1"/>
</dbReference>